<reference evidence="1 2" key="1">
    <citation type="submission" date="2021-03" db="EMBL/GenBank/DDBJ databases">
        <authorList>
            <person name="Peeters C."/>
        </authorList>
    </citation>
    <scope>NUCLEOTIDE SEQUENCE [LARGE SCALE GENOMIC DNA]</scope>
    <source>
        <strain evidence="1 2">LMG 26411</strain>
    </source>
</reference>
<dbReference type="RefSeq" id="WP_209778007.1">
    <property type="nucleotide sequence ID" value="NZ_CAJPVI010000061.1"/>
</dbReference>
<name>A0ABN7QE97_9BURK</name>
<proteinExistence type="predicted"/>
<keyword evidence="2" id="KW-1185">Reference proteome</keyword>
<organism evidence="1 2">
    <name type="scientific">Cupriavidus numazuensis</name>
    <dbReference type="NCBI Taxonomy" id="221992"/>
    <lineage>
        <taxon>Bacteria</taxon>
        <taxon>Pseudomonadati</taxon>
        <taxon>Pseudomonadota</taxon>
        <taxon>Betaproteobacteria</taxon>
        <taxon>Burkholderiales</taxon>
        <taxon>Burkholderiaceae</taxon>
        <taxon>Cupriavidus</taxon>
    </lineage>
</organism>
<protein>
    <submittedName>
        <fullName evidence="1">Uncharacterized protein</fullName>
    </submittedName>
</protein>
<gene>
    <name evidence="1" type="ORF">LMG26411_06786</name>
</gene>
<comment type="caution">
    <text evidence="1">The sequence shown here is derived from an EMBL/GenBank/DDBJ whole genome shotgun (WGS) entry which is preliminary data.</text>
</comment>
<evidence type="ECO:0000313" key="2">
    <source>
        <dbReference type="Proteomes" id="UP000672657"/>
    </source>
</evidence>
<accession>A0ABN7QE97</accession>
<evidence type="ECO:0000313" key="1">
    <source>
        <dbReference type="EMBL" id="CAG2159549.1"/>
    </source>
</evidence>
<dbReference type="EMBL" id="CAJPVI010000061">
    <property type="protein sequence ID" value="CAG2159549.1"/>
    <property type="molecule type" value="Genomic_DNA"/>
</dbReference>
<sequence>MRANALARPEQPNPHYFATVLRELSALANFMHADGREAFAGLSMQCQRELQDAFQRLTVELQRANGTEVNHG</sequence>
<dbReference type="Proteomes" id="UP000672657">
    <property type="component" value="Unassembled WGS sequence"/>
</dbReference>